<dbReference type="NCBIfam" id="TIGR00615">
    <property type="entry name" value="recR"/>
    <property type="match status" value="1"/>
</dbReference>
<dbReference type="InterPro" id="IPR023627">
    <property type="entry name" value="Rcmb_RecR"/>
</dbReference>
<dbReference type="Pfam" id="PF02132">
    <property type="entry name" value="RecR_ZnF"/>
    <property type="match status" value="1"/>
</dbReference>
<dbReference type="InterPro" id="IPR003583">
    <property type="entry name" value="Hlx-hairpin-Hlx_DNA-bd_motif"/>
</dbReference>
<evidence type="ECO:0000313" key="9">
    <source>
        <dbReference type="EMBL" id="NYE57630.1"/>
    </source>
</evidence>
<accession>A0ABX2R9A5</accession>
<evidence type="ECO:0000256" key="5">
    <source>
        <dbReference type="ARBA" id="ARBA00023172"/>
    </source>
</evidence>
<keyword evidence="5 7" id="KW-0233">DNA recombination</keyword>
<feature type="domain" description="RecR protein" evidence="8">
    <location>
        <begin position="57"/>
        <end position="78"/>
    </location>
</feature>
<keyword evidence="4 7" id="KW-0862">Zinc</keyword>
<protein>
    <recommendedName>
        <fullName evidence="7">Recombination protein RecR</fullName>
    </recommendedName>
</protein>
<keyword evidence="1 7" id="KW-0479">Metal-binding</keyword>
<keyword evidence="6 7" id="KW-0234">DNA repair</keyword>
<dbReference type="CDD" id="cd01025">
    <property type="entry name" value="TOPRIM_recR"/>
    <property type="match status" value="1"/>
</dbReference>
<name>A0ABX2R9A5_9THEO</name>
<dbReference type="EMBL" id="JACCBS010000002">
    <property type="protein sequence ID" value="NYE57630.1"/>
    <property type="molecule type" value="Genomic_DNA"/>
</dbReference>
<dbReference type="SMART" id="SM00278">
    <property type="entry name" value="HhH1"/>
    <property type="match status" value="1"/>
</dbReference>
<dbReference type="Pfam" id="PF13662">
    <property type="entry name" value="Toprim_4"/>
    <property type="match status" value="1"/>
</dbReference>
<dbReference type="Gene3D" id="6.10.250.240">
    <property type="match status" value="1"/>
</dbReference>
<keyword evidence="3 7" id="KW-0863">Zinc-finger</keyword>
<dbReference type="PANTHER" id="PTHR30446:SF0">
    <property type="entry name" value="RECOMBINATION PROTEIN RECR"/>
    <property type="match status" value="1"/>
</dbReference>
<gene>
    <name evidence="7" type="primary">recR</name>
    <name evidence="9" type="ORF">HDG70_001345</name>
</gene>
<dbReference type="Pfam" id="PF21175">
    <property type="entry name" value="RecR_C"/>
    <property type="match status" value="1"/>
</dbReference>
<evidence type="ECO:0000256" key="3">
    <source>
        <dbReference type="ARBA" id="ARBA00022771"/>
    </source>
</evidence>
<dbReference type="Gene3D" id="3.40.1360.10">
    <property type="match status" value="1"/>
</dbReference>
<keyword evidence="2 7" id="KW-0227">DNA damage</keyword>
<proteinExistence type="inferred from homology"/>
<evidence type="ECO:0000256" key="7">
    <source>
        <dbReference type="HAMAP-Rule" id="MF_00017"/>
    </source>
</evidence>
<dbReference type="InterPro" id="IPR006171">
    <property type="entry name" value="TOPRIM_dom"/>
</dbReference>
<evidence type="ECO:0000256" key="4">
    <source>
        <dbReference type="ARBA" id="ARBA00022833"/>
    </source>
</evidence>
<reference evidence="9 10" key="1">
    <citation type="submission" date="2020-07" db="EMBL/GenBank/DDBJ databases">
        <title>Genomic Encyclopedia of Type Strains, Phase III (KMG-III): the genomes of soil and plant-associated and newly described type strains.</title>
        <authorList>
            <person name="Whitman W."/>
        </authorList>
    </citation>
    <scope>NUCLEOTIDE SEQUENCE [LARGE SCALE GENOMIC DNA]</scope>
    <source>
        <strain evidence="9 10">DSM 11255</strain>
    </source>
</reference>
<dbReference type="SUPFAM" id="SSF111304">
    <property type="entry name" value="Recombination protein RecR"/>
    <property type="match status" value="1"/>
</dbReference>
<dbReference type="InterPro" id="IPR015967">
    <property type="entry name" value="Rcmb_RecR_Znf"/>
</dbReference>
<comment type="caution">
    <text evidence="9">The sequence shown here is derived from an EMBL/GenBank/DDBJ whole genome shotgun (WGS) entry which is preliminary data.</text>
</comment>
<evidence type="ECO:0000256" key="2">
    <source>
        <dbReference type="ARBA" id="ARBA00022763"/>
    </source>
</evidence>
<dbReference type="Proteomes" id="UP000604066">
    <property type="component" value="Unassembled WGS sequence"/>
</dbReference>
<dbReference type="Gene3D" id="3.30.60.80">
    <property type="match status" value="1"/>
</dbReference>
<dbReference type="Gene3D" id="1.10.8.420">
    <property type="entry name" value="RecR Domain 1"/>
    <property type="match status" value="1"/>
</dbReference>
<dbReference type="InterPro" id="IPR034137">
    <property type="entry name" value="TOPRIM_RecR"/>
</dbReference>
<evidence type="ECO:0000259" key="8">
    <source>
        <dbReference type="PROSITE" id="PS01300"/>
    </source>
</evidence>
<dbReference type="InterPro" id="IPR000093">
    <property type="entry name" value="DNA_Rcmb_RecR"/>
</dbReference>
<dbReference type="Pfam" id="PF21176">
    <property type="entry name" value="RecR_HhH"/>
    <property type="match status" value="1"/>
</dbReference>
<sequence length="199" mass="22031">MYFAEPVAKLIEHLAKLPGIGPKTAQKLALYLLEIPEEEARALAEAIITARKNTRYCSICFNLTDTDPCAICRNPGRNNRLLMVVEEAKDVAAMERTGSFNGIYHVLHGVLSPIKGIGPEDLKVRELLLRLSREPVEEIIIATNPTVEGEATAMYLASLLKPLNFKVTRIAHGLPVGSDIEYADELTIRKALEGRRVLE</sequence>
<dbReference type="HAMAP" id="MF_00017">
    <property type="entry name" value="RecR"/>
    <property type="match status" value="1"/>
</dbReference>
<evidence type="ECO:0000256" key="6">
    <source>
        <dbReference type="ARBA" id="ARBA00023204"/>
    </source>
</evidence>
<evidence type="ECO:0000256" key="1">
    <source>
        <dbReference type="ARBA" id="ARBA00022723"/>
    </source>
</evidence>
<dbReference type="SMART" id="SM00493">
    <property type="entry name" value="TOPRIM"/>
    <property type="match status" value="1"/>
</dbReference>
<organism evidence="9 10">
    <name type="scientific">Carboxydothermus ferrireducens DSM 11255</name>
    <dbReference type="NCBI Taxonomy" id="1119529"/>
    <lineage>
        <taxon>Bacteria</taxon>
        <taxon>Bacillati</taxon>
        <taxon>Bacillota</taxon>
        <taxon>Clostridia</taxon>
        <taxon>Thermoanaerobacterales</taxon>
        <taxon>Thermoanaerobacteraceae</taxon>
        <taxon>Carboxydothermus</taxon>
    </lineage>
</organism>
<dbReference type="PANTHER" id="PTHR30446">
    <property type="entry name" value="RECOMBINATION PROTEIN RECR"/>
    <property type="match status" value="1"/>
</dbReference>
<dbReference type="PROSITE" id="PS01300">
    <property type="entry name" value="RECR"/>
    <property type="match status" value="1"/>
</dbReference>
<evidence type="ECO:0000313" key="10">
    <source>
        <dbReference type="Proteomes" id="UP000604066"/>
    </source>
</evidence>
<comment type="similarity">
    <text evidence="7">Belongs to the RecR family.</text>
</comment>
<comment type="function">
    <text evidence="7">May play a role in DNA repair. It seems to be involved in an RecBC-independent recombinational process of DNA repair. It may act with RecF and RecO.</text>
</comment>
<keyword evidence="10" id="KW-1185">Reference proteome</keyword>
<feature type="zinc finger region" description="C4-type" evidence="7">
    <location>
        <begin position="57"/>
        <end position="72"/>
    </location>
</feature>
<dbReference type="RefSeq" id="WP_028051887.1">
    <property type="nucleotide sequence ID" value="NZ_ATYG01000010.1"/>
</dbReference>